<evidence type="ECO:0000256" key="1">
    <source>
        <dbReference type="ARBA" id="ARBA00022448"/>
    </source>
</evidence>
<dbReference type="EMBL" id="JAIQZJ010000008">
    <property type="protein sequence ID" value="MBZ5739500.1"/>
    <property type="molecule type" value="Genomic_DNA"/>
</dbReference>
<dbReference type="Pfam" id="PF00005">
    <property type="entry name" value="ABC_tran"/>
    <property type="match status" value="1"/>
</dbReference>
<reference evidence="5 6" key="1">
    <citation type="submission" date="2021-09" db="EMBL/GenBank/DDBJ databases">
        <title>Whole genome sequence of Nocardioides sp. GBK3QG-3.</title>
        <authorList>
            <person name="Tuo L."/>
        </authorList>
    </citation>
    <scope>NUCLEOTIDE SEQUENCE [LARGE SCALE GENOMIC DNA]</scope>
    <source>
        <strain evidence="5 6">GBK3QG-3</strain>
    </source>
</reference>
<dbReference type="InterPro" id="IPR003593">
    <property type="entry name" value="AAA+_ATPase"/>
</dbReference>
<protein>
    <submittedName>
        <fullName evidence="5">ABC transporter ATP-binding protein</fullName>
    </submittedName>
</protein>
<dbReference type="PANTHER" id="PTHR42788">
    <property type="entry name" value="TAURINE IMPORT ATP-BINDING PROTEIN-RELATED"/>
    <property type="match status" value="1"/>
</dbReference>
<evidence type="ECO:0000313" key="6">
    <source>
        <dbReference type="Proteomes" id="UP000780875"/>
    </source>
</evidence>
<keyword evidence="1" id="KW-0813">Transport</keyword>
<dbReference type="RefSeq" id="WP_224123867.1">
    <property type="nucleotide sequence ID" value="NZ_JAIQZJ010000008.1"/>
</dbReference>
<sequence length="275" mass="30644">MPTEQEQVTAVPRIEVRDLAKQFAVRGGVREVVDNVSFDVAPGEFVSVIGPSGCGKSTMFNILAGLETPTSGEVRVDGRDAIGHREHFAYMPQKDLLFPWRTIAENAALGLEVQGVPRRKARAQARELFPAFGLAGFEDSHPFELSGGMRQRAALLRTVVQGREILLLDEPFGALDSLTRIEMQNWLQGVWSDHSWTAVLITHDIREAVYLSDRVIVLSARPTRVRLDVRIDLERPRDLAVTTSAEFAAYEQQLIEVLHDESRKAFAQQQEGLAS</sequence>
<dbReference type="InterPro" id="IPR050166">
    <property type="entry name" value="ABC_transporter_ATP-bind"/>
</dbReference>
<dbReference type="PROSITE" id="PS00211">
    <property type="entry name" value="ABC_TRANSPORTER_1"/>
    <property type="match status" value="1"/>
</dbReference>
<keyword evidence="2" id="KW-0547">Nucleotide-binding</keyword>
<dbReference type="SMART" id="SM00382">
    <property type="entry name" value="AAA"/>
    <property type="match status" value="1"/>
</dbReference>
<dbReference type="GO" id="GO:0005524">
    <property type="term" value="F:ATP binding"/>
    <property type="evidence" value="ECO:0007669"/>
    <property type="project" value="UniProtKB-KW"/>
</dbReference>
<comment type="caution">
    <text evidence="5">The sequence shown here is derived from an EMBL/GenBank/DDBJ whole genome shotgun (WGS) entry which is preliminary data.</text>
</comment>
<proteinExistence type="predicted"/>
<dbReference type="CDD" id="cd03293">
    <property type="entry name" value="ABC_NrtD_SsuB_transporters"/>
    <property type="match status" value="1"/>
</dbReference>
<dbReference type="PANTHER" id="PTHR42788:SF2">
    <property type="entry name" value="ABC TRANSPORTER ATP-BINDING PROTEIN"/>
    <property type="match status" value="1"/>
</dbReference>
<dbReference type="SUPFAM" id="SSF52540">
    <property type="entry name" value="P-loop containing nucleoside triphosphate hydrolases"/>
    <property type="match status" value="1"/>
</dbReference>
<dbReference type="InterPro" id="IPR027417">
    <property type="entry name" value="P-loop_NTPase"/>
</dbReference>
<accession>A0ABS7UF81</accession>
<organism evidence="5 6">
    <name type="scientific">Nocardioides mangrovi</name>
    <dbReference type="NCBI Taxonomy" id="2874580"/>
    <lineage>
        <taxon>Bacteria</taxon>
        <taxon>Bacillati</taxon>
        <taxon>Actinomycetota</taxon>
        <taxon>Actinomycetes</taxon>
        <taxon>Propionibacteriales</taxon>
        <taxon>Nocardioidaceae</taxon>
        <taxon>Nocardioides</taxon>
    </lineage>
</organism>
<dbReference type="InterPro" id="IPR017871">
    <property type="entry name" value="ABC_transporter-like_CS"/>
</dbReference>
<dbReference type="PROSITE" id="PS50893">
    <property type="entry name" value="ABC_TRANSPORTER_2"/>
    <property type="match status" value="1"/>
</dbReference>
<dbReference type="Gene3D" id="3.40.50.300">
    <property type="entry name" value="P-loop containing nucleotide triphosphate hydrolases"/>
    <property type="match status" value="1"/>
</dbReference>
<name>A0ABS7UF81_9ACTN</name>
<evidence type="ECO:0000313" key="5">
    <source>
        <dbReference type="EMBL" id="MBZ5739500.1"/>
    </source>
</evidence>
<feature type="domain" description="ABC transporter" evidence="4">
    <location>
        <begin position="14"/>
        <end position="245"/>
    </location>
</feature>
<evidence type="ECO:0000256" key="3">
    <source>
        <dbReference type="ARBA" id="ARBA00022840"/>
    </source>
</evidence>
<keyword evidence="3 5" id="KW-0067">ATP-binding</keyword>
<evidence type="ECO:0000256" key="2">
    <source>
        <dbReference type="ARBA" id="ARBA00022741"/>
    </source>
</evidence>
<keyword evidence="6" id="KW-1185">Reference proteome</keyword>
<dbReference type="InterPro" id="IPR003439">
    <property type="entry name" value="ABC_transporter-like_ATP-bd"/>
</dbReference>
<evidence type="ECO:0000259" key="4">
    <source>
        <dbReference type="PROSITE" id="PS50893"/>
    </source>
</evidence>
<gene>
    <name evidence="5" type="ORF">K8U61_15105</name>
</gene>
<dbReference type="Proteomes" id="UP000780875">
    <property type="component" value="Unassembled WGS sequence"/>
</dbReference>